<organism evidence="3 4">
    <name type="scientific">Papaver atlanticum</name>
    <dbReference type="NCBI Taxonomy" id="357466"/>
    <lineage>
        <taxon>Eukaryota</taxon>
        <taxon>Viridiplantae</taxon>
        <taxon>Streptophyta</taxon>
        <taxon>Embryophyta</taxon>
        <taxon>Tracheophyta</taxon>
        <taxon>Spermatophyta</taxon>
        <taxon>Magnoliopsida</taxon>
        <taxon>Ranunculales</taxon>
        <taxon>Papaveraceae</taxon>
        <taxon>Papaveroideae</taxon>
        <taxon>Papaver</taxon>
    </lineage>
</organism>
<dbReference type="PANTHER" id="PTHR33127:SF35">
    <property type="entry name" value="F-BOX DOMAIN-CONTAINING PROTEIN"/>
    <property type="match status" value="1"/>
</dbReference>
<feature type="region of interest" description="Disordered" evidence="1">
    <location>
        <begin position="1"/>
        <end position="20"/>
    </location>
</feature>
<sequence length="732" mass="84118">MEISELSSAHQRSQRRLPPSPRAAPWLVYEHGKDCKFQTFYNICDANNKSYRKYIPELSKRKIWQKPCHQGWLIILCYDSDPVFKYGDCFLWNPASLETIQLPNFLHCVQFKYNVLDCILSSPPRTSSSGSTADGDGIGGECRGAGSSTEDSMVYILLDGGGDMYEKLDILIYCHPGEKDLQKMVYVKDNKLYIMCMNGDDLEIEIQQGFDIGDEEILNISDFSSTLEISKYVLVAGALDSYFECHWLVCFGEVFRVEFLYIPRGMYRNWVTTIEIRKLDFPTKTWVKVKSLNDYVFFLNNSVQLCCLASELGLSKGGYVYFTQKNEMSLYRYDLEDNSILLSLPCPDLPKPWLEPYWLMISTTDHMPGKGGDADQVTKATKYNIGTGDEDDEKEDIEDAGPWAMLNDDHMVWLISNYLHTLDYIHLRAVSKKYRSILKLKRSTSTSTTIQTTDITPWLVLAKYNEQVFSFVNPMHHNENYLMNFPELLKGSRIRFSKGGWLLMSKDKTLFFYNPFNGSTVKLPDLPDHFRSPYHFSGISFSSSPASPDCVFFAVDKDEESSLDTFFIKKGDKSWTCEQFDHVSLPPGRKHLEFELSFNNPVFYHGAFYCLGISGTLGVFKFQHGITWEILTTVAPPKCECIYKSFLVECAGKLLSVLLGHLGKWVRVFRLEETEMVWVEVKHLGQHMVFLSNTSSFSAIAPTGRQMENNIFFPRLHSERILFYSLDTCMYH</sequence>
<name>A0AAD4S4Y8_9MAGN</name>
<dbReference type="EMBL" id="JAJJMB010014022">
    <property type="protein sequence ID" value="KAI3863684.1"/>
    <property type="molecule type" value="Genomic_DNA"/>
</dbReference>
<dbReference type="AlphaFoldDB" id="A0AAD4S4Y8"/>
<comment type="caution">
    <text evidence="3">The sequence shown here is derived from an EMBL/GenBank/DDBJ whole genome shotgun (WGS) entry which is preliminary data.</text>
</comment>
<accession>A0AAD4S4Y8</accession>
<gene>
    <name evidence="3" type="ORF">MKW98_031276</name>
</gene>
<evidence type="ECO:0000313" key="4">
    <source>
        <dbReference type="Proteomes" id="UP001202328"/>
    </source>
</evidence>
<feature type="domain" description="KIB1-4 beta-propeller" evidence="2">
    <location>
        <begin position="477"/>
        <end position="714"/>
    </location>
</feature>
<protein>
    <recommendedName>
        <fullName evidence="2">KIB1-4 beta-propeller domain-containing protein</fullName>
    </recommendedName>
</protein>
<evidence type="ECO:0000256" key="1">
    <source>
        <dbReference type="SAM" id="MobiDB-lite"/>
    </source>
</evidence>
<evidence type="ECO:0000259" key="2">
    <source>
        <dbReference type="Pfam" id="PF03478"/>
    </source>
</evidence>
<evidence type="ECO:0000313" key="3">
    <source>
        <dbReference type="EMBL" id="KAI3863684.1"/>
    </source>
</evidence>
<feature type="region of interest" description="Disordered" evidence="1">
    <location>
        <begin position="126"/>
        <end position="146"/>
    </location>
</feature>
<dbReference type="InterPro" id="IPR005174">
    <property type="entry name" value="KIB1-4_b-propeller"/>
</dbReference>
<dbReference type="Proteomes" id="UP001202328">
    <property type="component" value="Unassembled WGS sequence"/>
</dbReference>
<reference evidence="3" key="1">
    <citation type="submission" date="2022-04" db="EMBL/GenBank/DDBJ databases">
        <title>A functionally conserved STORR gene fusion in Papaver species that diverged 16.8 million years ago.</title>
        <authorList>
            <person name="Catania T."/>
        </authorList>
    </citation>
    <scope>NUCLEOTIDE SEQUENCE</scope>
    <source>
        <strain evidence="3">S-188037</strain>
    </source>
</reference>
<feature type="compositionally biased region" description="Polar residues" evidence="1">
    <location>
        <begin position="1"/>
        <end position="10"/>
    </location>
</feature>
<keyword evidence="4" id="KW-1185">Reference proteome</keyword>
<proteinExistence type="predicted"/>
<dbReference type="Pfam" id="PF03478">
    <property type="entry name" value="Beta-prop_KIB1-4"/>
    <property type="match status" value="2"/>
</dbReference>
<feature type="compositionally biased region" description="Low complexity" evidence="1">
    <location>
        <begin position="126"/>
        <end position="135"/>
    </location>
</feature>
<feature type="domain" description="KIB1-4 beta-propeller" evidence="2">
    <location>
        <begin position="40"/>
        <end position="331"/>
    </location>
</feature>
<dbReference type="PANTHER" id="PTHR33127">
    <property type="entry name" value="TRANSMEMBRANE PROTEIN"/>
    <property type="match status" value="1"/>
</dbReference>